<dbReference type="PRINTS" id="PR00080">
    <property type="entry name" value="SDRFAMILY"/>
</dbReference>
<organism evidence="5 6">
    <name type="scientific">Simkania negevensis</name>
    <dbReference type="NCBI Taxonomy" id="83561"/>
    <lineage>
        <taxon>Bacteria</taxon>
        <taxon>Pseudomonadati</taxon>
        <taxon>Chlamydiota</taxon>
        <taxon>Chlamydiia</taxon>
        <taxon>Parachlamydiales</taxon>
        <taxon>Simkaniaceae</taxon>
        <taxon>Simkania</taxon>
    </lineage>
</organism>
<dbReference type="CDD" id="cd05333">
    <property type="entry name" value="BKR_SDR_c"/>
    <property type="match status" value="1"/>
</dbReference>
<keyword evidence="3" id="KW-0521">NADP</keyword>
<dbReference type="InterPro" id="IPR011284">
    <property type="entry name" value="3oxo_ACP_reduc"/>
</dbReference>
<evidence type="ECO:0000259" key="4">
    <source>
        <dbReference type="SMART" id="SM00822"/>
    </source>
</evidence>
<dbReference type="NCBIfam" id="NF009466">
    <property type="entry name" value="PRK12826.1-2"/>
    <property type="match status" value="1"/>
</dbReference>
<evidence type="ECO:0000313" key="5">
    <source>
        <dbReference type="EMBL" id="MBN4067467.1"/>
    </source>
</evidence>
<dbReference type="InterPro" id="IPR050259">
    <property type="entry name" value="SDR"/>
</dbReference>
<gene>
    <name evidence="5" type="primary">fabG</name>
    <name evidence="5" type="ORF">JYU14_05225</name>
</gene>
<dbReference type="InterPro" id="IPR002347">
    <property type="entry name" value="SDR_fam"/>
</dbReference>
<name>A0ABS3ATL2_9BACT</name>
<dbReference type="Pfam" id="PF13561">
    <property type="entry name" value="adh_short_C2"/>
    <property type="match status" value="1"/>
</dbReference>
<evidence type="ECO:0000256" key="2">
    <source>
        <dbReference type="ARBA" id="ARBA00023002"/>
    </source>
</evidence>
<keyword evidence="2 3" id="KW-0560">Oxidoreductase</keyword>
<evidence type="ECO:0000256" key="1">
    <source>
        <dbReference type="ARBA" id="ARBA00006484"/>
    </source>
</evidence>
<dbReference type="InterPro" id="IPR057326">
    <property type="entry name" value="KR_dom"/>
</dbReference>
<dbReference type="SUPFAM" id="SSF51735">
    <property type="entry name" value="NAD(P)-binding Rossmann-fold domains"/>
    <property type="match status" value="1"/>
</dbReference>
<comment type="caution">
    <text evidence="5">The sequence shown here is derived from an EMBL/GenBank/DDBJ whole genome shotgun (WGS) entry which is preliminary data.</text>
</comment>
<comment type="function">
    <text evidence="3">Catalyzes the NADPH-dependent reduction of beta-ketoacyl-ACP substrates to beta-hydroxyacyl-ACP products, the first reductive step in the elongation cycle of fatty acid biosynthesis.</text>
</comment>
<dbReference type="EC" id="1.1.1.100" evidence="3"/>
<dbReference type="PANTHER" id="PTHR42879">
    <property type="entry name" value="3-OXOACYL-(ACYL-CARRIER-PROTEIN) REDUCTASE"/>
    <property type="match status" value="1"/>
</dbReference>
<dbReference type="Proteomes" id="UP000722121">
    <property type="component" value="Unassembled WGS sequence"/>
</dbReference>
<dbReference type="EMBL" id="JAFITR010000154">
    <property type="protein sequence ID" value="MBN4067467.1"/>
    <property type="molecule type" value="Genomic_DNA"/>
</dbReference>
<dbReference type="PRINTS" id="PR00081">
    <property type="entry name" value="GDHRDH"/>
</dbReference>
<keyword evidence="3" id="KW-0276">Fatty acid metabolism</keyword>
<evidence type="ECO:0000313" key="6">
    <source>
        <dbReference type="Proteomes" id="UP000722121"/>
    </source>
</evidence>
<comment type="catalytic activity">
    <reaction evidence="3">
        <text>a (3R)-hydroxyacyl-[ACP] + NADP(+) = a 3-oxoacyl-[ACP] + NADPH + H(+)</text>
        <dbReference type="Rhea" id="RHEA:17397"/>
        <dbReference type="Rhea" id="RHEA-COMP:9916"/>
        <dbReference type="Rhea" id="RHEA-COMP:9945"/>
        <dbReference type="ChEBI" id="CHEBI:15378"/>
        <dbReference type="ChEBI" id="CHEBI:57783"/>
        <dbReference type="ChEBI" id="CHEBI:58349"/>
        <dbReference type="ChEBI" id="CHEBI:78776"/>
        <dbReference type="ChEBI" id="CHEBI:78827"/>
        <dbReference type="EC" id="1.1.1.100"/>
    </reaction>
</comment>
<evidence type="ECO:0000256" key="3">
    <source>
        <dbReference type="RuleBase" id="RU366074"/>
    </source>
</evidence>
<dbReference type="SMART" id="SM00822">
    <property type="entry name" value="PKS_KR"/>
    <property type="match status" value="1"/>
</dbReference>
<reference evidence="5 6" key="1">
    <citation type="submission" date="2021-02" db="EMBL/GenBank/DDBJ databases">
        <title>Activity-based single-cell genomes from oceanic crustal fluid captures similar information to metagenomic and metatranscriptomic surveys with orders of magnitude less sampling.</title>
        <authorList>
            <person name="D'Angelo T.S."/>
            <person name="Orcutt B.N."/>
        </authorList>
    </citation>
    <scope>NUCLEOTIDE SEQUENCE [LARGE SCALE GENOMIC DNA]</scope>
    <source>
        <strain evidence="5">AH-315-G07</strain>
    </source>
</reference>
<dbReference type="InterPro" id="IPR036291">
    <property type="entry name" value="NAD(P)-bd_dom_sf"/>
</dbReference>
<dbReference type="GO" id="GO:0004316">
    <property type="term" value="F:3-oxoacyl-[acyl-carrier-protein] reductase (NADPH) activity"/>
    <property type="evidence" value="ECO:0007669"/>
    <property type="project" value="UniProtKB-EC"/>
</dbReference>
<dbReference type="PANTHER" id="PTHR42879:SF2">
    <property type="entry name" value="3-OXOACYL-[ACYL-CARRIER-PROTEIN] REDUCTASE FABG"/>
    <property type="match status" value="1"/>
</dbReference>
<comment type="similarity">
    <text evidence="1 3">Belongs to the short-chain dehydrogenases/reductases (SDR) family.</text>
</comment>
<comment type="pathway">
    <text evidence="3">Lipid metabolism; fatty acid biosynthesis.</text>
</comment>
<keyword evidence="3" id="KW-0443">Lipid metabolism</keyword>
<dbReference type="Gene3D" id="3.40.50.720">
    <property type="entry name" value="NAD(P)-binding Rossmann-like Domain"/>
    <property type="match status" value="1"/>
</dbReference>
<dbReference type="NCBIfam" id="NF005559">
    <property type="entry name" value="PRK07231.1"/>
    <property type="match status" value="1"/>
</dbReference>
<dbReference type="InterPro" id="IPR020904">
    <property type="entry name" value="Sc_DH/Rdtase_CS"/>
</dbReference>
<sequence>MSKDLLQGKVALVTGGTAGIGKAIVEVFVSQGAHVAFFGTNVERGKAVVNTLLEKAAPGQKIAFIAVDVSDAVSVKNGIEKCRQEVGEPEILVNNAGITRDGLLMKMSEEEWDCVFDVNLKAVYRLCKAFVRPMMKARKGKIINIASIVGLTGAAGQTNYAASKAGLIGFSKSLAQEVASRNICVNCVAPGFIKTQMSDLIPEQLKEKYLKQIPLGKVGQTDDVANAVLFLASDMANYITGQTLTVDGGMVM</sequence>
<dbReference type="NCBIfam" id="TIGR01830">
    <property type="entry name" value="3oxo_ACP_reduc"/>
    <property type="match status" value="1"/>
</dbReference>
<keyword evidence="3" id="KW-0275">Fatty acid biosynthesis</keyword>
<proteinExistence type="inferred from homology"/>
<protein>
    <recommendedName>
        <fullName evidence="3">3-oxoacyl-[acyl-carrier-protein] reductase</fullName>
        <ecNumber evidence="3">1.1.1.100</ecNumber>
    </recommendedName>
</protein>
<keyword evidence="3" id="KW-0444">Lipid biosynthesis</keyword>
<comment type="subunit">
    <text evidence="3">Homotetramer.</text>
</comment>
<dbReference type="NCBIfam" id="NF004197">
    <property type="entry name" value="PRK05653.1-1"/>
    <property type="match status" value="1"/>
</dbReference>
<accession>A0ABS3ATL2</accession>
<dbReference type="PROSITE" id="PS00061">
    <property type="entry name" value="ADH_SHORT"/>
    <property type="match status" value="1"/>
</dbReference>
<keyword evidence="6" id="KW-1185">Reference proteome</keyword>
<feature type="domain" description="Ketoreductase" evidence="4">
    <location>
        <begin position="9"/>
        <end position="196"/>
    </location>
</feature>